<dbReference type="AlphaFoldDB" id="A0A2N7TUK4"/>
<evidence type="ECO:0000313" key="1">
    <source>
        <dbReference type="EMBL" id="PMR71875.1"/>
    </source>
</evidence>
<dbReference type="InterPro" id="IPR039498">
    <property type="entry name" value="NTP_transf_5"/>
</dbReference>
<protein>
    <recommendedName>
        <fullName evidence="3">Nucleotidyltransferase family protein</fullName>
    </recommendedName>
</protein>
<dbReference type="EMBL" id="PNRE01000008">
    <property type="protein sequence ID" value="PMR71875.1"/>
    <property type="molecule type" value="Genomic_DNA"/>
</dbReference>
<keyword evidence="2" id="KW-1185">Reference proteome</keyword>
<accession>A0A2N7TUK4</accession>
<reference evidence="1 2" key="1">
    <citation type="submission" date="2018-01" db="EMBL/GenBank/DDBJ databases">
        <title>Halomonas endophytica sp. nov., isolated from storage liquid in the stems of Populus euphratica.</title>
        <authorList>
            <person name="Chen C."/>
        </authorList>
    </citation>
    <scope>NUCLEOTIDE SEQUENCE [LARGE SCALE GENOMIC DNA]</scope>
    <source>
        <strain evidence="1 2">DSM 26881</strain>
    </source>
</reference>
<dbReference type="Proteomes" id="UP000235346">
    <property type="component" value="Unassembled WGS sequence"/>
</dbReference>
<evidence type="ECO:0000313" key="2">
    <source>
        <dbReference type="Proteomes" id="UP000235346"/>
    </source>
</evidence>
<comment type="caution">
    <text evidence="1">The sequence shown here is derived from an EMBL/GenBank/DDBJ whole genome shotgun (WGS) entry which is preliminary data.</text>
</comment>
<gene>
    <name evidence="1" type="ORF">C1H66_01130</name>
</gene>
<organism evidence="1 2">
    <name type="scientific">Halomonas heilongjiangensis</name>
    <dbReference type="NCBI Taxonomy" id="1387883"/>
    <lineage>
        <taxon>Bacteria</taxon>
        <taxon>Pseudomonadati</taxon>
        <taxon>Pseudomonadota</taxon>
        <taxon>Gammaproteobacteria</taxon>
        <taxon>Oceanospirillales</taxon>
        <taxon>Halomonadaceae</taxon>
        <taxon>Halomonas</taxon>
    </lineage>
</organism>
<proteinExistence type="predicted"/>
<dbReference type="OrthoDB" id="9773927at2"/>
<name>A0A2N7TUK4_9GAMM</name>
<sequence>MSKTAFRDRVFDQGRLAMSPPRLHPPLDPVLQLLLLLARLELDDAQSQAARALCQRITDWARVTHEARQRFILPVVYRHLRLLEAEGLSQDQWRDMKRDCLAVIQHNLFMSAAQRQLRDELLVPLGIPHLFFKGPSLAARYYDDPGLRFCRDIDVLVSPEQLVGLLQAAVDRGYTPYMPKGLGRDPGGLAFAANVHRVVSLLSPQGAPIEIHQQIDGSRMLYATGALLDDAEQHTLDGTPMAVMPTAELFVYACLHHTRHHWSHLHWLMDIDAIQRHASFDPEAVKACAMRRRLGTTLEASLELYRVLSTPGPWDEATISRNGRDLLGACLTALQGGWEEEMALRKTRMSKDFAFAWQASRRHRLHGRMQGILKFLLPTYADYHRWPLPRRWQWVYRLSRPIRKTYSRITTGRRRP</sequence>
<dbReference type="Pfam" id="PF14907">
    <property type="entry name" value="NTP_transf_5"/>
    <property type="match status" value="1"/>
</dbReference>
<evidence type="ECO:0008006" key="3">
    <source>
        <dbReference type="Google" id="ProtNLM"/>
    </source>
</evidence>